<dbReference type="GO" id="GO:0016887">
    <property type="term" value="F:ATP hydrolysis activity"/>
    <property type="evidence" value="ECO:0007669"/>
    <property type="project" value="InterPro"/>
</dbReference>
<keyword evidence="4 8" id="KW-0547">Nucleotide-binding</keyword>
<evidence type="ECO:0000256" key="5">
    <source>
        <dbReference type="ARBA" id="ARBA00022840"/>
    </source>
</evidence>
<dbReference type="GO" id="GO:0005524">
    <property type="term" value="F:ATP binding"/>
    <property type="evidence" value="ECO:0007669"/>
    <property type="project" value="UniProtKB-KW"/>
</dbReference>
<dbReference type="SMART" id="SM00382">
    <property type="entry name" value="AAA"/>
    <property type="match status" value="1"/>
</dbReference>
<accession>A0A370R3L2</accession>
<comment type="similarity">
    <text evidence="8">Belongs to the ABC transporter superfamily. Vitamin B12 importer (TC 3.A.1.13.1) family.</text>
</comment>
<comment type="caution">
    <text evidence="10">The sequence shown here is derived from an EMBL/GenBank/DDBJ whole genome shotgun (WGS) entry which is preliminary data.</text>
</comment>
<dbReference type="Pfam" id="PF00005">
    <property type="entry name" value="ABC_tran"/>
    <property type="match status" value="1"/>
</dbReference>
<evidence type="ECO:0000256" key="1">
    <source>
        <dbReference type="ARBA" id="ARBA00022448"/>
    </source>
</evidence>
<keyword evidence="5 8" id="KW-0067">ATP-binding</keyword>
<protein>
    <recommendedName>
        <fullName evidence="8">Vitamin B12 import ATP-binding protein BtuD</fullName>
        <ecNumber evidence="8">7.6.2.8</ecNumber>
    </recommendedName>
    <alternativeName>
        <fullName evidence="8">Vitamin B12-transporting ATPase</fullName>
    </alternativeName>
</protein>
<keyword evidence="6 8" id="KW-1278">Translocase</keyword>
<feature type="binding site" evidence="8">
    <location>
        <begin position="34"/>
        <end position="41"/>
    </location>
    <ligand>
        <name>ATP</name>
        <dbReference type="ChEBI" id="CHEBI:30616"/>
    </ligand>
</feature>
<evidence type="ECO:0000259" key="9">
    <source>
        <dbReference type="PROSITE" id="PS50893"/>
    </source>
</evidence>
<evidence type="ECO:0000256" key="7">
    <source>
        <dbReference type="ARBA" id="ARBA00023136"/>
    </source>
</evidence>
<dbReference type="PANTHER" id="PTHR42734:SF18">
    <property type="entry name" value="VITAMIN B12 IMPORT ATP-BINDING PROTEIN BTUD"/>
    <property type="match status" value="1"/>
</dbReference>
<dbReference type="AlphaFoldDB" id="A0A370R3L2"/>
<dbReference type="HAMAP" id="MF_01005">
    <property type="entry name" value="BtuD"/>
    <property type="match status" value="1"/>
</dbReference>
<evidence type="ECO:0000313" key="11">
    <source>
        <dbReference type="Proteomes" id="UP000254848"/>
    </source>
</evidence>
<keyword evidence="1 8" id="KW-0813">Transport</keyword>
<proteinExistence type="inferred from homology"/>
<comment type="subcellular location">
    <subcellularLocation>
        <location evidence="8">Cell membrane</location>
        <topology evidence="8">Peripheral membrane protein</topology>
    </subcellularLocation>
</comment>
<feature type="domain" description="ABC transporter" evidence="9">
    <location>
        <begin position="1"/>
        <end position="238"/>
    </location>
</feature>
<dbReference type="GO" id="GO:0015420">
    <property type="term" value="F:ABC-type vitamin B12 transporter activity"/>
    <property type="evidence" value="ECO:0007669"/>
    <property type="project" value="UniProtKB-UniRule"/>
</dbReference>
<gene>
    <name evidence="8" type="primary">btuD</name>
    <name evidence="10" type="ORF">C8D90_101468</name>
</gene>
<dbReference type="EC" id="7.6.2.8" evidence="8"/>
<evidence type="ECO:0000313" key="10">
    <source>
        <dbReference type="EMBL" id="RDK97026.1"/>
    </source>
</evidence>
<dbReference type="PANTHER" id="PTHR42734">
    <property type="entry name" value="METAL TRANSPORT SYSTEM ATP-BINDING PROTEIN TM_0124-RELATED"/>
    <property type="match status" value="1"/>
</dbReference>
<name>A0A370R3L2_9GAMM</name>
<dbReference type="InterPro" id="IPR027417">
    <property type="entry name" value="P-loop_NTPase"/>
</dbReference>
<dbReference type="EMBL" id="QRAP01000001">
    <property type="protein sequence ID" value="RDK97026.1"/>
    <property type="molecule type" value="Genomic_DNA"/>
</dbReference>
<dbReference type="GO" id="GO:0005886">
    <property type="term" value="C:plasma membrane"/>
    <property type="evidence" value="ECO:0007669"/>
    <property type="project" value="UniProtKB-SubCell"/>
</dbReference>
<dbReference type="NCBIfam" id="NF002981">
    <property type="entry name" value="PRK03695.1"/>
    <property type="match status" value="1"/>
</dbReference>
<dbReference type="Gene3D" id="3.40.50.300">
    <property type="entry name" value="P-loop containing nucleotide triphosphate hydrolases"/>
    <property type="match status" value="1"/>
</dbReference>
<comment type="function">
    <text evidence="8">Part of the ABC transporter complex BtuCDF involved in vitamin B12 import. Responsible for energy coupling to the transport system.</text>
</comment>
<dbReference type="InterPro" id="IPR023693">
    <property type="entry name" value="ABC_transptr_BtuD"/>
</dbReference>
<keyword evidence="3" id="KW-0997">Cell inner membrane</keyword>
<dbReference type="Proteomes" id="UP000254848">
    <property type="component" value="Unassembled WGS sequence"/>
</dbReference>
<dbReference type="PROSITE" id="PS50893">
    <property type="entry name" value="ABC_TRANSPORTER_2"/>
    <property type="match status" value="1"/>
</dbReference>
<keyword evidence="11" id="KW-1185">Reference proteome</keyword>
<evidence type="ECO:0000256" key="6">
    <source>
        <dbReference type="ARBA" id="ARBA00022967"/>
    </source>
</evidence>
<dbReference type="RefSeq" id="WP_115456790.1">
    <property type="nucleotide sequence ID" value="NZ_QRAP01000001.1"/>
</dbReference>
<dbReference type="FunFam" id="3.40.50.300:FF:000462">
    <property type="entry name" value="Vitamin B12 import ATP-binding protein BtuD"/>
    <property type="match status" value="1"/>
</dbReference>
<keyword evidence="2 8" id="KW-1003">Cell membrane</keyword>
<evidence type="ECO:0000256" key="2">
    <source>
        <dbReference type="ARBA" id="ARBA00022475"/>
    </source>
</evidence>
<dbReference type="SUPFAM" id="SSF52540">
    <property type="entry name" value="P-loop containing nucleoside triphosphate hydrolases"/>
    <property type="match status" value="1"/>
</dbReference>
<sequence length="253" mass="27265">MTLPVLKVCGLSVGGRLTSFCAEVPAGQLIHVIGPNGAGKSTLLSCLAGIMAGEGEITLEGRPLTAFTAGALAQRRAYLPQQVMPGALMPVFQYLSLHQPPAALPEALDDAIGFLCHALMLEDKLRRPLSQLSGGEWQRVRIAAVCLQIWPALNARARLLLLDEPMASLDIAQQAAVDGLIEYLVGSGISVIASAHDINHTLHHARRVWMLKNGVLMAQGATENIMVPDNLSRLFNMSFTQVENGDKRWLLYG</sequence>
<dbReference type="InterPro" id="IPR003439">
    <property type="entry name" value="ABC_transporter-like_ATP-bd"/>
</dbReference>
<dbReference type="OrthoDB" id="5292475at2"/>
<comment type="subunit">
    <text evidence="8">The complex is composed of two ATP-binding proteins (BtuD), two transmembrane proteins (BtuC) and a solute-binding protein (BtuF).</text>
</comment>
<evidence type="ECO:0000256" key="4">
    <source>
        <dbReference type="ARBA" id="ARBA00022741"/>
    </source>
</evidence>
<reference evidence="10 11" key="1">
    <citation type="submission" date="2018-07" db="EMBL/GenBank/DDBJ databases">
        <title>Genomic Encyclopedia of Type Strains, Phase IV (KMG-IV): sequencing the most valuable type-strain genomes for metagenomic binning, comparative biology and taxonomic classification.</title>
        <authorList>
            <person name="Goeker M."/>
        </authorList>
    </citation>
    <scope>NUCLEOTIDE SEQUENCE [LARGE SCALE GENOMIC DNA]</scope>
    <source>
        <strain evidence="10 11">DSM 103736</strain>
    </source>
</reference>
<keyword evidence="7 8" id="KW-0472">Membrane</keyword>
<dbReference type="InterPro" id="IPR050153">
    <property type="entry name" value="Metal_Ion_Import_ABC"/>
</dbReference>
<evidence type="ECO:0000256" key="8">
    <source>
        <dbReference type="HAMAP-Rule" id="MF_01005"/>
    </source>
</evidence>
<organism evidence="10 11">
    <name type="scientific">Enterobacillus tribolii</name>
    <dbReference type="NCBI Taxonomy" id="1487935"/>
    <lineage>
        <taxon>Bacteria</taxon>
        <taxon>Pseudomonadati</taxon>
        <taxon>Pseudomonadota</taxon>
        <taxon>Gammaproteobacteria</taxon>
        <taxon>Enterobacterales</taxon>
        <taxon>Hafniaceae</taxon>
        <taxon>Enterobacillus</taxon>
    </lineage>
</organism>
<comment type="catalytic activity">
    <reaction evidence="8">
        <text>an R-cob(III)alamin(out) + ATP + H2O = an R-cob(III)alamin(in) + ADP + phosphate + H(+)</text>
        <dbReference type="Rhea" id="RHEA:17873"/>
        <dbReference type="ChEBI" id="CHEBI:15377"/>
        <dbReference type="ChEBI" id="CHEBI:15378"/>
        <dbReference type="ChEBI" id="CHEBI:30616"/>
        <dbReference type="ChEBI" id="CHEBI:43474"/>
        <dbReference type="ChEBI" id="CHEBI:140785"/>
        <dbReference type="ChEBI" id="CHEBI:456216"/>
        <dbReference type="EC" id="7.6.2.8"/>
    </reaction>
</comment>
<evidence type="ECO:0000256" key="3">
    <source>
        <dbReference type="ARBA" id="ARBA00022519"/>
    </source>
</evidence>
<dbReference type="InterPro" id="IPR003593">
    <property type="entry name" value="AAA+_ATPase"/>
</dbReference>